<dbReference type="STRING" id="555088.DealDRAFT_1041"/>
<keyword evidence="7 8" id="KW-0472">Membrane</keyword>
<keyword evidence="10" id="KW-1185">Reference proteome</keyword>
<feature type="transmembrane region" description="Helical" evidence="8">
    <location>
        <begin position="126"/>
        <end position="147"/>
    </location>
</feature>
<dbReference type="HAMAP" id="MF_00478">
    <property type="entry name" value="RsxE_RnfE"/>
    <property type="match status" value="1"/>
</dbReference>
<dbReference type="InterPro" id="IPR010968">
    <property type="entry name" value="RnfE"/>
</dbReference>
<dbReference type="Proteomes" id="UP000006443">
    <property type="component" value="Unassembled WGS sequence"/>
</dbReference>
<evidence type="ECO:0000256" key="5">
    <source>
        <dbReference type="ARBA" id="ARBA00022982"/>
    </source>
</evidence>
<keyword evidence="6 8" id="KW-1133">Transmembrane helix</keyword>
<evidence type="ECO:0000313" key="10">
    <source>
        <dbReference type="Proteomes" id="UP000006443"/>
    </source>
</evidence>
<dbReference type="Pfam" id="PF02508">
    <property type="entry name" value="Rnf-Nqr"/>
    <property type="match status" value="1"/>
</dbReference>
<dbReference type="AlphaFoldDB" id="C0GEY2"/>
<evidence type="ECO:0000256" key="7">
    <source>
        <dbReference type="ARBA" id="ARBA00023136"/>
    </source>
</evidence>
<comment type="subcellular location">
    <subcellularLocation>
        <location evidence="8">Cell membrane</location>
        <topology evidence="8">Multi-pass membrane protein</topology>
    </subcellularLocation>
    <subcellularLocation>
        <location evidence="1">Endomembrane system</location>
        <topology evidence="1">Multi-pass membrane protein</topology>
    </subcellularLocation>
</comment>
<feature type="transmembrane region" description="Helical" evidence="8">
    <location>
        <begin position="177"/>
        <end position="195"/>
    </location>
</feature>
<gene>
    <name evidence="8" type="primary">rnfE</name>
    <name evidence="9" type="ORF">DealDRAFT_1041</name>
</gene>
<keyword evidence="3 8" id="KW-0812">Transmembrane</keyword>
<comment type="subunit">
    <text evidence="8">The complex is composed of six subunits: RnfA, RnfB, RnfC, RnfD, RnfE and RnfG.</text>
</comment>
<name>C0GEY2_DETAL</name>
<dbReference type="InterPro" id="IPR003667">
    <property type="entry name" value="NqrDE/RnfAE"/>
</dbReference>
<dbReference type="EMBL" id="ACJM01000004">
    <property type="protein sequence ID" value="EEG78164.1"/>
    <property type="molecule type" value="Genomic_DNA"/>
</dbReference>
<keyword evidence="2 8" id="KW-0813">Transport</keyword>
<dbReference type="eggNOG" id="COG4660">
    <property type="taxonomic scope" value="Bacteria"/>
</dbReference>
<comment type="caution">
    <text evidence="9">The sequence shown here is derived from an EMBL/GenBank/DDBJ whole genome shotgun (WGS) entry which is preliminary data.</text>
</comment>
<evidence type="ECO:0000256" key="1">
    <source>
        <dbReference type="ARBA" id="ARBA00004127"/>
    </source>
</evidence>
<dbReference type="EC" id="7.-.-.-" evidence="8"/>
<sequence>MSIMKEFSKGIIKENAVFRLLLGLCPTLAVTGLAENGFGMGLATTAVLVASNLVISLLKGVIPSKIRIPIFIIVIATFVTMVDMVLNAYMPVLHSQLGIFVPLIVVNCLVLGRAEAFASKQPVIHSLADGLGMGLGFTLALTILAAVRELLAQGTIFQIEILGADWYQPFQVFGSPAGAFLALGLLLAVMSALSAKFKLE</sequence>
<dbReference type="PANTHER" id="PTHR30586:SF0">
    <property type="entry name" value="ION-TRANSLOCATING OXIDOREDUCTASE COMPLEX SUBUNIT E"/>
    <property type="match status" value="1"/>
</dbReference>
<keyword evidence="8" id="KW-1003">Cell membrane</keyword>
<comment type="function">
    <text evidence="8">Part of a membrane-bound complex that couples electron transfer with translocation of ions across the membrane.</text>
</comment>
<feature type="transmembrane region" description="Helical" evidence="8">
    <location>
        <begin position="70"/>
        <end position="90"/>
    </location>
</feature>
<feature type="transmembrane region" description="Helical" evidence="8">
    <location>
        <begin position="96"/>
        <end position="114"/>
    </location>
</feature>
<reference evidence="9 10" key="1">
    <citation type="submission" date="2009-02" db="EMBL/GenBank/DDBJ databases">
        <title>Sequencing of the draft genome and assembly of Dethiobacter alkaliphilus AHT 1.</title>
        <authorList>
            <consortium name="US DOE Joint Genome Institute (JGI-PGF)"/>
            <person name="Lucas S."/>
            <person name="Copeland A."/>
            <person name="Lapidus A."/>
            <person name="Glavina del Rio T."/>
            <person name="Dalin E."/>
            <person name="Tice H."/>
            <person name="Bruce D."/>
            <person name="Goodwin L."/>
            <person name="Pitluck S."/>
            <person name="Larimer F."/>
            <person name="Land M.L."/>
            <person name="Hauser L."/>
            <person name="Muyzer G."/>
        </authorList>
    </citation>
    <scope>NUCLEOTIDE SEQUENCE [LARGE SCALE GENOMIC DNA]</scope>
    <source>
        <strain evidence="9 10">AHT 1</strain>
    </source>
</reference>
<dbReference type="GO" id="GO:0005886">
    <property type="term" value="C:plasma membrane"/>
    <property type="evidence" value="ECO:0007669"/>
    <property type="project" value="UniProtKB-SubCell"/>
</dbReference>
<dbReference type="PANTHER" id="PTHR30586">
    <property type="entry name" value="ELECTRON TRANSPORT COMPLEX PROTEIN RNFE"/>
    <property type="match status" value="1"/>
</dbReference>
<dbReference type="GO" id="GO:0012505">
    <property type="term" value="C:endomembrane system"/>
    <property type="evidence" value="ECO:0007669"/>
    <property type="project" value="UniProtKB-SubCell"/>
</dbReference>
<dbReference type="NCBIfam" id="NF009070">
    <property type="entry name" value="PRK12405.1"/>
    <property type="match status" value="1"/>
</dbReference>
<comment type="similarity">
    <text evidence="8">Belongs to the NqrDE/RnfAE family.</text>
</comment>
<accession>C0GEY2</accession>
<evidence type="ECO:0000256" key="4">
    <source>
        <dbReference type="ARBA" id="ARBA00022967"/>
    </source>
</evidence>
<feature type="transmembrane region" description="Helical" evidence="8">
    <location>
        <begin position="39"/>
        <end position="58"/>
    </location>
</feature>
<keyword evidence="5 8" id="KW-0249">Electron transport</keyword>
<evidence type="ECO:0000256" key="3">
    <source>
        <dbReference type="ARBA" id="ARBA00022692"/>
    </source>
</evidence>
<dbReference type="OrthoDB" id="9790976at2"/>
<proteinExistence type="inferred from homology"/>
<evidence type="ECO:0000256" key="2">
    <source>
        <dbReference type="ARBA" id="ARBA00022448"/>
    </source>
</evidence>
<evidence type="ECO:0000256" key="8">
    <source>
        <dbReference type="HAMAP-Rule" id="MF_00478"/>
    </source>
</evidence>
<dbReference type="RefSeq" id="WP_008515512.1">
    <property type="nucleotide sequence ID" value="NZ_ACJM01000004.1"/>
</dbReference>
<evidence type="ECO:0000256" key="6">
    <source>
        <dbReference type="ARBA" id="ARBA00022989"/>
    </source>
</evidence>
<organism evidence="9 10">
    <name type="scientific">Dethiobacter alkaliphilus AHT 1</name>
    <dbReference type="NCBI Taxonomy" id="555088"/>
    <lineage>
        <taxon>Bacteria</taxon>
        <taxon>Bacillati</taxon>
        <taxon>Bacillota</taxon>
        <taxon>Dethiobacteria</taxon>
        <taxon>Dethiobacterales</taxon>
        <taxon>Dethiobacteraceae</taxon>
        <taxon>Dethiobacter</taxon>
    </lineage>
</organism>
<dbReference type="GO" id="GO:0022900">
    <property type="term" value="P:electron transport chain"/>
    <property type="evidence" value="ECO:0007669"/>
    <property type="project" value="UniProtKB-UniRule"/>
</dbReference>
<keyword evidence="4 8" id="KW-1278">Translocase</keyword>
<protein>
    <recommendedName>
        <fullName evidence="8">Ion-translocating oxidoreductase complex subunit E</fullName>
        <ecNumber evidence="8">7.-.-.-</ecNumber>
    </recommendedName>
    <alternativeName>
        <fullName evidence="8">Rnf electron transport complex subunit E</fullName>
    </alternativeName>
</protein>
<evidence type="ECO:0000313" key="9">
    <source>
        <dbReference type="EMBL" id="EEG78164.1"/>
    </source>
</evidence>
<dbReference type="PIRSF" id="PIRSF006102">
    <property type="entry name" value="NQR_DE"/>
    <property type="match status" value="1"/>
</dbReference>
<dbReference type="NCBIfam" id="TIGR01948">
    <property type="entry name" value="rnfE"/>
    <property type="match status" value="1"/>
</dbReference>